<dbReference type="RefSeq" id="WP_091588208.1">
    <property type="nucleotide sequence ID" value="NZ_JBHRWG010000002.1"/>
</dbReference>
<proteinExistence type="predicted"/>
<dbReference type="Gene3D" id="1.10.287.1060">
    <property type="entry name" value="ESAT-6-like"/>
    <property type="match status" value="1"/>
</dbReference>
<protein>
    <submittedName>
        <fullName evidence="1">WXG100 family type VII secretion target</fullName>
    </submittedName>
</protein>
<dbReference type="InterPro" id="IPR010310">
    <property type="entry name" value="T7SS_ESAT-6-like"/>
</dbReference>
<gene>
    <name evidence="1" type="ORF">GA0070620_0533</name>
</gene>
<sequence>MADYDAAPEALQNGMQGLMRIATELKADLDTLNRVGEQFKATHSGQAIEGYDAAQREWNQGVNQMLEAAEGHSRNLGHIGENYLNADSQGRSLFGY</sequence>
<dbReference type="Pfam" id="PF06013">
    <property type="entry name" value="WXG100"/>
    <property type="match status" value="1"/>
</dbReference>
<dbReference type="SUPFAM" id="SSF140453">
    <property type="entry name" value="EsxAB dimer-like"/>
    <property type="match status" value="1"/>
</dbReference>
<dbReference type="Proteomes" id="UP000199393">
    <property type="component" value="Chromosome I"/>
</dbReference>
<evidence type="ECO:0000313" key="2">
    <source>
        <dbReference type="Proteomes" id="UP000199393"/>
    </source>
</evidence>
<dbReference type="InterPro" id="IPR036689">
    <property type="entry name" value="ESAT-6-like_sf"/>
</dbReference>
<keyword evidence="2" id="KW-1185">Reference proteome</keyword>
<dbReference type="EMBL" id="LT598496">
    <property type="protein sequence ID" value="SBV25064.1"/>
    <property type="molecule type" value="Genomic_DNA"/>
</dbReference>
<evidence type="ECO:0000313" key="1">
    <source>
        <dbReference type="EMBL" id="SBV25064.1"/>
    </source>
</evidence>
<accession>A0A1C3MXN5</accession>
<reference evidence="2" key="1">
    <citation type="submission" date="2016-06" db="EMBL/GenBank/DDBJ databases">
        <authorList>
            <person name="Varghese N."/>
            <person name="Submissions Spin"/>
        </authorList>
    </citation>
    <scope>NUCLEOTIDE SEQUENCE [LARGE SCALE GENOMIC DNA]</scope>
    <source>
        <strain evidence="2">DSM 45344</strain>
    </source>
</reference>
<dbReference type="AlphaFoldDB" id="A0A1C3MXN5"/>
<dbReference type="OrthoDB" id="3785978at2"/>
<organism evidence="1 2">
    <name type="scientific">Micromonospora krabiensis</name>
    <dbReference type="NCBI Taxonomy" id="307121"/>
    <lineage>
        <taxon>Bacteria</taxon>
        <taxon>Bacillati</taxon>
        <taxon>Actinomycetota</taxon>
        <taxon>Actinomycetes</taxon>
        <taxon>Micromonosporales</taxon>
        <taxon>Micromonosporaceae</taxon>
        <taxon>Micromonospora</taxon>
    </lineage>
</organism>
<dbReference type="STRING" id="307121.GA0070620_0533"/>
<name>A0A1C3MXN5_9ACTN</name>